<proteinExistence type="predicted"/>
<feature type="domain" description="Pectinesterase catalytic" evidence="4">
    <location>
        <begin position="3"/>
        <end position="94"/>
    </location>
</feature>
<evidence type="ECO:0000256" key="1">
    <source>
        <dbReference type="ARBA" id="ARBA00005184"/>
    </source>
</evidence>
<dbReference type="eggNOG" id="ENOG502QT2B">
    <property type="taxonomic scope" value="Eukaryota"/>
</dbReference>
<dbReference type="SUPFAM" id="SSF51126">
    <property type="entry name" value="Pectin lyase-like"/>
    <property type="match status" value="1"/>
</dbReference>
<protein>
    <recommendedName>
        <fullName evidence="4">Pectinesterase catalytic domain-containing protein</fullName>
    </recommendedName>
</protein>
<evidence type="ECO:0000313" key="5">
    <source>
        <dbReference type="EMBL" id="ERM98038.1"/>
    </source>
</evidence>
<name>W1NR89_AMBTC</name>
<keyword evidence="6" id="KW-1185">Reference proteome</keyword>
<accession>W1NR89</accession>
<dbReference type="Pfam" id="PF01095">
    <property type="entry name" value="Pectinesterase"/>
    <property type="match status" value="1"/>
</dbReference>
<dbReference type="EMBL" id="KI395590">
    <property type="protein sequence ID" value="ERM98038.1"/>
    <property type="molecule type" value="Genomic_DNA"/>
</dbReference>
<dbReference type="PANTHER" id="PTHR31707">
    <property type="entry name" value="PECTINESTERASE"/>
    <property type="match status" value="1"/>
</dbReference>
<keyword evidence="3" id="KW-0063">Aspartyl esterase</keyword>
<dbReference type="AlphaFoldDB" id="W1NR89"/>
<dbReference type="HOGENOM" id="CLU_012243_8_2_1"/>
<comment type="pathway">
    <text evidence="1">Glycan metabolism; pectin degradation; 2-dehydro-3-deoxy-D-gluconate from pectin: step 1/5.</text>
</comment>
<sequence length="167" mass="19197">MGCDLTVVNTAGPTKQQAVALHAQSNFAAFRMVNISAYQDTLYTHSFHQFYRDCHIYGTIDFIFDNTAVIFRNCQIFPRKPMPKQQNMITTHGRPMPQQQNMITAHGRFEPTQDTGFKLLLTARYGIQAALDREPRNFSTYLGRPWRPHTSKGQFLDLFGKDMEISC</sequence>
<dbReference type="Gene3D" id="2.160.20.10">
    <property type="entry name" value="Single-stranded right-handed beta-helix, Pectin lyase-like"/>
    <property type="match status" value="1"/>
</dbReference>
<dbReference type="GO" id="GO:0045490">
    <property type="term" value="P:pectin catabolic process"/>
    <property type="evidence" value="ECO:0007669"/>
    <property type="project" value="UniProtKB-UniPathway"/>
</dbReference>
<dbReference type="GO" id="GO:0030599">
    <property type="term" value="F:pectinesterase activity"/>
    <property type="evidence" value="ECO:0007669"/>
    <property type="project" value="InterPro"/>
</dbReference>
<evidence type="ECO:0000259" key="4">
    <source>
        <dbReference type="Pfam" id="PF01095"/>
    </source>
</evidence>
<dbReference type="InterPro" id="IPR011050">
    <property type="entry name" value="Pectin_lyase_fold/virulence"/>
</dbReference>
<dbReference type="UniPathway" id="UPA00545">
    <property type="reaction ID" value="UER00823"/>
</dbReference>
<evidence type="ECO:0000313" key="6">
    <source>
        <dbReference type="Proteomes" id="UP000017836"/>
    </source>
</evidence>
<dbReference type="InterPro" id="IPR000070">
    <property type="entry name" value="Pectinesterase_cat"/>
</dbReference>
<evidence type="ECO:0000256" key="3">
    <source>
        <dbReference type="ARBA" id="ARBA00023085"/>
    </source>
</evidence>
<gene>
    <name evidence="5" type="ORF">AMTR_s00120p00079770</name>
</gene>
<dbReference type="STRING" id="13333.W1NR89"/>
<reference evidence="6" key="1">
    <citation type="journal article" date="2013" name="Science">
        <title>The Amborella genome and the evolution of flowering plants.</title>
        <authorList>
            <consortium name="Amborella Genome Project"/>
        </authorList>
    </citation>
    <scope>NUCLEOTIDE SEQUENCE [LARGE SCALE GENOMIC DNA]</scope>
</reference>
<organism evidence="5 6">
    <name type="scientific">Amborella trichopoda</name>
    <dbReference type="NCBI Taxonomy" id="13333"/>
    <lineage>
        <taxon>Eukaryota</taxon>
        <taxon>Viridiplantae</taxon>
        <taxon>Streptophyta</taxon>
        <taxon>Embryophyta</taxon>
        <taxon>Tracheophyta</taxon>
        <taxon>Spermatophyta</taxon>
        <taxon>Magnoliopsida</taxon>
        <taxon>Amborellales</taxon>
        <taxon>Amborellaceae</taxon>
        <taxon>Amborella</taxon>
    </lineage>
</organism>
<evidence type="ECO:0000256" key="2">
    <source>
        <dbReference type="ARBA" id="ARBA00022801"/>
    </source>
</evidence>
<dbReference type="Proteomes" id="UP000017836">
    <property type="component" value="Unassembled WGS sequence"/>
</dbReference>
<keyword evidence="2" id="KW-0378">Hydrolase</keyword>
<dbReference type="GO" id="GO:0042545">
    <property type="term" value="P:cell wall modification"/>
    <property type="evidence" value="ECO:0007669"/>
    <property type="project" value="InterPro"/>
</dbReference>
<dbReference type="Gramene" id="ERM98038">
    <property type="protein sequence ID" value="ERM98038"/>
    <property type="gene ID" value="AMTR_s00120p00079770"/>
</dbReference>
<dbReference type="InterPro" id="IPR012334">
    <property type="entry name" value="Pectin_lyas_fold"/>
</dbReference>